<dbReference type="Proteomes" id="UP000655225">
    <property type="component" value="Unassembled WGS sequence"/>
</dbReference>
<dbReference type="AlphaFoldDB" id="A0A834ZVM8"/>
<dbReference type="OMA" id="ESHRENF"/>
<dbReference type="PANTHER" id="PTHR31839">
    <property type="entry name" value="DEHYDRATION-RESPONSIVE ELEMENT-BINDING PROTEIN 1D"/>
    <property type="match status" value="1"/>
</dbReference>
<organism evidence="2 3">
    <name type="scientific">Tetracentron sinense</name>
    <name type="common">Spur-leaf</name>
    <dbReference type="NCBI Taxonomy" id="13715"/>
    <lineage>
        <taxon>Eukaryota</taxon>
        <taxon>Viridiplantae</taxon>
        <taxon>Streptophyta</taxon>
        <taxon>Embryophyta</taxon>
        <taxon>Tracheophyta</taxon>
        <taxon>Spermatophyta</taxon>
        <taxon>Magnoliopsida</taxon>
        <taxon>Trochodendrales</taxon>
        <taxon>Trochodendraceae</taxon>
        <taxon>Tetracentron</taxon>
    </lineage>
</organism>
<accession>A0A834ZVM8</accession>
<protein>
    <submittedName>
        <fullName evidence="2">Uncharacterized protein</fullName>
    </submittedName>
</protein>
<dbReference type="InterPro" id="IPR045277">
    <property type="entry name" value="DRE1A-I"/>
</dbReference>
<name>A0A834ZVM8_TETSI</name>
<evidence type="ECO:0000256" key="1">
    <source>
        <dbReference type="SAM" id="MobiDB-lite"/>
    </source>
</evidence>
<dbReference type="EMBL" id="JABCRI010000001">
    <property type="protein sequence ID" value="KAF8412330.1"/>
    <property type="molecule type" value="Genomic_DNA"/>
</dbReference>
<dbReference type="GO" id="GO:0003700">
    <property type="term" value="F:DNA-binding transcription factor activity"/>
    <property type="evidence" value="ECO:0007669"/>
    <property type="project" value="InterPro"/>
</dbReference>
<comment type="caution">
    <text evidence="2">The sequence shown here is derived from an EMBL/GenBank/DDBJ whole genome shotgun (WGS) entry which is preliminary data.</text>
</comment>
<evidence type="ECO:0000313" key="2">
    <source>
        <dbReference type="EMBL" id="KAF8412330.1"/>
    </source>
</evidence>
<reference evidence="2 3" key="1">
    <citation type="submission" date="2020-04" db="EMBL/GenBank/DDBJ databases">
        <title>Plant Genome Project.</title>
        <authorList>
            <person name="Zhang R.-G."/>
        </authorList>
    </citation>
    <scope>NUCLEOTIDE SEQUENCE [LARGE SCALE GENOMIC DNA]</scope>
    <source>
        <strain evidence="2">YNK0</strain>
        <tissue evidence="2">Leaf</tissue>
    </source>
</reference>
<evidence type="ECO:0000313" key="3">
    <source>
        <dbReference type="Proteomes" id="UP000655225"/>
    </source>
</evidence>
<dbReference type="OrthoDB" id="676764at2759"/>
<proteinExistence type="predicted"/>
<gene>
    <name evidence="2" type="ORF">HHK36_000292</name>
</gene>
<feature type="region of interest" description="Disordered" evidence="1">
    <location>
        <begin position="16"/>
        <end position="45"/>
    </location>
</feature>
<sequence length="107" mass="11788">MPLPFSTDARDIQKAAAEAAEAFRPLESDEVTSDDARPENVMMSPENLTMSSENVFYMDEEAVFGMPGLLVNMAEGLLLSPPPCMGNGCEWDYVESEAELSLWSYSI</sequence>
<keyword evidence="3" id="KW-1185">Reference proteome</keyword>
<dbReference type="PANTHER" id="PTHR31839:SF2">
    <property type="entry name" value="DEHYDRATION-RESPONSIVE ELEMENT-BINDING PROTEIN 1D"/>
    <property type="match status" value="1"/>
</dbReference>